<dbReference type="Pfam" id="PF13193">
    <property type="entry name" value="AMP-binding_C"/>
    <property type="match status" value="1"/>
</dbReference>
<dbReference type="FunFam" id="3.30.300.30:FF:000008">
    <property type="entry name" value="2,3-dihydroxybenzoate-AMP ligase"/>
    <property type="match status" value="1"/>
</dbReference>
<dbReference type="PANTHER" id="PTHR43767">
    <property type="entry name" value="LONG-CHAIN-FATTY-ACID--COA LIGASE"/>
    <property type="match status" value="1"/>
</dbReference>
<gene>
    <name evidence="5" type="ORF">EA656_13745</name>
</gene>
<sequence>MLRPTMTHLVRAAAERFGQRVALTLPGEGQYTYGQLDDLAGRFAGGLAALGVGAGDRVVLYLPNGWQWIAAYHAIARLGAVVVPANILLSAQEVSYMASDAQAVAVILPAERNAEVSLDAAVLRIALGRAEGAHSFDEVLDGVYRLPVERDPEDLFTIGYTSGTTGKPKGAMLTHRCLFASLSGTATVHVRHEHDVVLSCLPFPHVYGNIVMNAMFLAGTRLVATPKFDPGTALALIASERVTLFEGVPTMYYQLLAHADIGRADLSSLTRCTVGGQTMPVAKLEAVVRRFGCPLLELWGMTELAGPATSHSPYWAPRPGSIGLPFPGMQARIADLDEPGRDAAPGTPGELLVRGPLVTTGYYNNPAATAQALDAQGWLATGDIAYADADGYLFVVDRKKDMIITAGYNVYPAELEQVVAMHPDVVMTAVAGFPDEEKGEIAVAFVVRRQGAALDEATLLSHCRRHLAAYKVPRSVRFVQDLPKTSTGKLMRRALADIA</sequence>
<dbReference type="PANTHER" id="PTHR43767:SF12">
    <property type="entry name" value="AMP-DEPENDENT SYNTHETASE AND LIGASE"/>
    <property type="match status" value="1"/>
</dbReference>
<accession>A0A4Q8LSM8</accession>
<comment type="similarity">
    <text evidence="1">Belongs to the ATP-dependent AMP-binding enzyme family.</text>
</comment>
<dbReference type="PROSITE" id="PS00455">
    <property type="entry name" value="AMP_BINDING"/>
    <property type="match status" value="1"/>
</dbReference>
<comment type="caution">
    <text evidence="5">The sequence shown here is derived from an EMBL/GenBank/DDBJ whole genome shotgun (WGS) entry which is preliminary data.</text>
</comment>
<dbReference type="InterPro" id="IPR042099">
    <property type="entry name" value="ANL_N_sf"/>
</dbReference>
<dbReference type="Gene3D" id="3.40.50.12780">
    <property type="entry name" value="N-terminal domain of ligase-like"/>
    <property type="match status" value="1"/>
</dbReference>
<evidence type="ECO:0000256" key="1">
    <source>
        <dbReference type="ARBA" id="ARBA00006432"/>
    </source>
</evidence>
<organism evidence="5 6">
    <name type="scientific">Pseudoxanthomonas winnipegensis</name>
    <dbReference type="NCBI Taxonomy" id="2480810"/>
    <lineage>
        <taxon>Bacteria</taxon>
        <taxon>Pseudomonadati</taxon>
        <taxon>Pseudomonadota</taxon>
        <taxon>Gammaproteobacteria</taxon>
        <taxon>Lysobacterales</taxon>
        <taxon>Lysobacteraceae</taxon>
        <taxon>Pseudoxanthomonas</taxon>
    </lineage>
</organism>
<feature type="domain" description="AMP-binding enzyme C-terminal" evidence="4">
    <location>
        <begin position="414"/>
        <end position="489"/>
    </location>
</feature>
<dbReference type="Gene3D" id="3.30.300.30">
    <property type="match status" value="1"/>
</dbReference>
<evidence type="ECO:0000259" key="4">
    <source>
        <dbReference type="Pfam" id="PF13193"/>
    </source>
</evidence>
<name>A0A4Q8LSM8_9GAMM</name>
<reference evidence="5 6" key="1">
    <citation type="submission" date="2019-02" db="EMBL/GenBank/DDBJ databases">
        <title>WGS of Pseudoxanthomonas species novum from clinical isolates.</title>
        <authorList>
            <person name="Bernier A.-M."/>
            <person name="Bernard K."/>
            <person name="Vachon A."/>
        </authorList>
    </citation>
    <scope>NUCLEOTIDE SEQUENCE [LARGE SCALE GENOMIC DNA]</scope>
    <source>
        <strain evidence="5 6">NML140781</strain>
    </source>
</reference>
<evidence type="ECO:0000259" key="3">
    <source>
        <dbReference type="Pfam" id="PF00501"/>
    </source>
</evidence>
<dbReference type="EMBL" id="SHMF01000003">
    <property type="protein sequence ID" value="TAA34756.1"/>
    <property type="molecule type" value="Genomic_DNA"/>
</dbReference>
<dbReference type="InterPro" id="IPR050237">
    <property type="entry name" value="ATP-dep_AMP-bd_enzyme"/>
</dbReference>
<proteinExistence type="inferred from homology"/>
<feature type="domain" description="AMP-dependent synthetase/ligase" evidence="3">
    <location>
        <begin position="11"/>
        <end position="363"/>
    </location>
</feature>
<dbReference type="InterPro" id="IPR045851">
    <property type="entry name" value="AMP-bd_C_sf"/>
</dbReference>
<dbReference type="InterPro" id="IPR000873">
    <property type="entry name" value="AMP-dep_synth/lig_dom"/>
</dbReference>
<keyword evidence="2" id="KW-0436">Ligase</keyword>
<evidence type="ECO:0000313" key="5">
    <source>
        <dbReference type="EMBL" id="TAA34756.1"/>
    </source>
</evidence>
<dbReference type="SUPFAM" id="SSF56801">
    <property type="entry name" value="Acetyl-CoA synthetase-like"/>
    <property type="match status" value="1"/>
</dbReference>
<dbReference type="Pfam" id="PF00501">
    <property type="entry name" value="AMP-binding"/>
    <property type="match status" value="1"/>
</dbReference>
<dbReference type="RefSeq" id="WP_130524132.1">
    <property type="nucleotide sequence ID" value="NZ_CAWZZE010000033.1"/>
</dbReference>
<dbReference type="Proteomes" id="UP000292087">
    <property type="component" value="Unassembled WGS sequence"/>
</dbReference>
<dbReference type="GO" id="GO:0016877">
    <property type="term" value="F:ligase activity, forming carbon-sulfur bonds"/>
    <property type="evidence" value="ECO:0007669"/>
    <property type="project" value="UniProtKB-ARBA"/>
</dbReference>
<evidence type="ECO:0000313" key="6">
    <source>
        <dbReference type="Proteomes" id="UP000292087"/>
    </source>
</evidence>
<dbReference type="InterPro" id="IPR020845">
    <property type="entry name" value="AMP-binding_CS"/>
</dbReference>
<dbReference type="InterPro" id="IPR025110">
    <property type="entry name" value="AMP-bd_C"/>
</dbReference>
<evidence type="ECO:0000256" key="2">
    <source>
        <dbReference type="ARBA" id="ARBA00022598"/>
    </source>
</evidence>
<protein>
    <submittedName>
        <fullName evidence="5">AMP-dependent synthetase</fullName>
    </submittedName>
</protein>
<dbReference type="AlphaFoldDB" id="A0A4Q8LSM8"/>